<reference evidence="1" key="2">
    <citation type="journal article" date="2015" name="Data Brief">
        <title>Shoot transcriptome of the giant reed, Arundo donax.</title>
        <authorList>
            <person name="Barrero R.A."/>
            <person name="Guerrero F.D."/>
            <person name="Moolhuijzen P."/>
            <person name="Goolsby J.A."/>
            <person name="Tidwell J."/>
            <person name="Bellgard S.E."/>
            <person name="Bellgard M.I."/>
        </authorList>
    </citation>
    <scope>NUCLEOTIDE SEQUENCE</scope>
    <source>
        <tissue evidence="1">Shoot tissue taken approximately 20 cm above the soil surface</tissue>
    </source>
</reference>
<dbReference type="EMBL" id="GBRH01229621">
    <property type="protein sequence ID" value="JAD68274.1"/>
    <property type="molecule type" value="Transcribed_RNA"/>
</dbReference>
<evidence type="ECO:0000313" key="1">
    <source>
        <dbReference type="EMBL" id="JAD68274.1"/>
    </source>
</evidence>
<proteinExistence type="predicted"/>
<protein>
    <submittedName>
        <fullName evidence="1">Uncharacterized protein</fullName>
    </submittedName>
</protein>
<dbReference type="AlphaFoldDB" id="A0A0A9BW54"/>
<name>A0A0A9BW54_ARUDO</name>
<sequence length="18" mass="2272">MRLVRSLSLTDAWFSRFW</sequence>
<organism evidence="1">
    <name type="scientific">Arundo donax</name>
    <name type="common">Giant reed</name>
    <name type="synonym">Donax arundinaceus</name>
    <dbReference type="NCBI Taxonomy" id="35708"/>
    <lineage>
        <taxon>Eukaryota</taxon>
        <taxon>Viridiplantae</taxon>
        <taxon>Streptophyta</taxon>
        <taxon>Embryophyta</taxon>
        <taxon>Tracheophyta</taxon>
        <taxon>Spermatophyta</taxon>
        <taxon>Magnoliopsida</taxon>
        <taxon>Liliopsida</taxon>
        <taxon>Poales</taxon>
        <taxon>Poaceae</taxon>
        <taxon>PACMAD clade</taxon>
        <taxon>Arundinoideae</taxon>
        <taxon>Arundineae</taxon>
        <taxon>Arundo</taxon>
    </lineage>
</organism>
<accession>A0A0A9BW54</accession>
<reference evidence="1" key="1">
    <citation type="submission" date="2014-09" db="EMBL/GenBank/DDBJ databases">
        <authorList>
            <person name="Magalhaes I.L.F."/>
            <person name="Oliveira U."/>
            <person name="Santos F.R."/>
            <person name="Vidigal T.H.D.A."/>
            <person name="Brescovit A.D."/>
            <person name="Santos A.J."/>
        </authorList>
    </citation>
    <scope>NUCLEOTIDE SEQUENCE</scope>
    <source>
        <tissue evidence="1">Shoot tissue taken approximately 20 cm above the soil surface</tissue>
    </source>
</reference>